<evidence type="ECO:0000313" key="2">
    <source>
        <dbReference type="EMBL" id="GAJ19072.1"/>
    </source>
</evidence>
<sequence>MKKFKGFTKPTYTQTPNEAFDILLDMLNGSELKVLLYIIRRTFGFKKESDNISLNQVVNGIKKKDGSIQDYGTGISKLSARKAVKRLIEKNVILKIRRKDESGKDKSPNYSLNEEEKTYKNLLYLNIDKKIAKSLIKKHGFKKINTYIKYLNYKLDKGFKPKDSIAAFLVDSIVNSYIL</sequence>
<dbReference type="Pfam" id="PF04492">
    <property type="entry name" value="Phage_rep_O"/>
    <property type="match status" value="1"/>
</dbReference>
<comment type="caution">
    <text evidence="2">The sequence shown here is derived from an EMBL/GenBank/DDBJ whole genome shotgun (WGS) entry which is preliminary data.</text>
</comment>
<reference evidence="2" key="1">
    <citation type="journal article" date="2014" name="Front. Microbiol.">
        <title>High frequency of phylogenetically diverse reductive dehalogenase-homologous genes in deep subseafloor sedimentary metagenomes.</title>
        <authorList>
            <person name="Kawai M."/>
            <person name="Futagami T."/>
            <person name="Toyoda A."/>
            <person name="Takaki Y."/>
            <person name="Nishi S."/>
            <person name="Hori S."/>
            <person name="Arai W."/>
            <person name="Tsubouchi T."/>
            <person name="Morono Y."/>
            <person name="Uchiyama I."/>
            <person name="Ito T."/>
            <person name="Fujiyama A."/>
            <person name="Inagaki F."/>
            <person name="Takami H."/>
        </authorList>
    </citation>
    <scope>NUCLEOTIDE SEQUENCE</scope>
    <source>
        <strain evidence="2">Expedition CK06-06</strain>
    </source>
</reference>
<protein>
    <recommendedName>
        <fullName evidence="1">Bacteriophage lambda Replication protein O N-terminal domain-containing protein</fullName>
    </recommendedName>
</protein>
<gene>
    <name evidence="2" type="ORF">S12H4_55051</name>
</gene>
<feature type="non-terminal residue" evidence="2">
    <location>
        <position position="179"/>
    </location>
</feature>
<evidence type="ECO:0000259" key="1">
    <source>
        <dbReference type="Pfam" id="PF04492"/>
    </source>
</evidence>
<organism evidence="2">
    <name type="scientific">marine sediment metagenome</name>
    <dbReference type="NCBI Taxonomy" id="412755"/>
    <lineage>
        <taxon>unclassified sequences</taxon>
        <taxon>metagenomes</taxon>
        <taxon>ecological metagenomes</taxon>
    </lineage>
</organism>
<dbReference type="AlphaFoldDB" id="X1VJJ0"/>
<feature type="domain" description="Bacteriophage lambda Replication protein O N-terminal" evidence="1">
    <location>
        <begin position="11"/>
        <end position="99"/>
    </location>
</feature>
<dbReference type="InterPro" id="IPR006497">
    <property type="entry name" value="Phage_lambda_VrpO_N"/>
</dbReference>
<dbReference type="EMBL" id="BARW01035270">
    <property type="protein sequence ID" value="GAJ19072.1"/>
    <property type="molecule type" value="Genomic_DNA"/>
</dbReference>
<dbReference type="InterPro" id="IPR036388">
    <property type="entry name" value="WH-like_DNA-bd_sf"/>
</dbReference>
<name>X1VJJ0_9ZZZZ</name>
<proteinExistence type="predicted"/>
<dbReference type="GO" id="GO:0006260">
    <property type="term" value="P:DNA replication"/>
    <property type="evidence" value="ECO:0007669"/>
    <property type="project" value="InterPro"/>
</dbReference>
<dbReference type="Gene3D" id="1.10.10.10">
    <property type="entry name" value="Winged helix-like DNA-binding domain superfamily/Winged helix DNA-binding domain"/>
    <property type="match status" value="1"/>
</dbReference>
<accession>X1VJJ0</accession>